<dbReference type="Pfam" id="PF01551">
    <property type="entry name" value="Peptidase_M23"/>
    <property type="match status" value="1"/>
</dbReference>
<evidence type="ECO:0000256" key="2">
    <source>
        <dbReference type="SAM" id="SignalP"/>
    </source>
</evidence>
<dbReference type="AlphaFoldDB" id="A0A7T3RC21"/>
<dbReference type="KEGG" id="tper:IWA51_08550"/>
<dbReference type="CDD" id="cd12797">
    <property type="entry name" value="M23_peptidase"/>
    <property type="match status" value="1"/>
</dbReference>
<feature type="signal peptide" evidence="2">
    <location>
        <begin position="1"/>
        <end position="23"/>
    </location>
</feature>
<name>A0A7T3RC21_9SPIR</name>
<evidence type="ECO:0000256" key="1">
    <source>
        <dbReference type="ARBA" id="ARBA00022729"/>
    </source>
</evidence>
<feature type="domain" description="M23ase beta-sheet core" evidence="3">
    <location>
        <begin position="55"/>
        <end position="155"/>
    </location>
</feature>
<gene>
    <name evidence="4" type="ORF">IWA51_08550</name>
</gene>
<dbReference type="InterPro" id="IPR011055">
    <property type="entry name" value="Dup_hybrid_motif"/>
</dbReference>
<organism evidence="4 5">
    <name type="scientific">Treponema peruense</name>
    <dbReference type="NCBI Taxonomy" id="2787628"/>
    <lineage>
        <taxon>Bacteria</taxon>
        <taxon>Pseudomonadati</taxon>
        <taxon>Spirochaetota</taxon>
        <taxon>Spirochaetia</taxon>
        <taxon>Spirochaetales</taxon>
        <taxon>Treponemataceae</taxon>
        <taxon>Treponema</taxon>
    </lineage>
</organism>
<dbReference type="GO" id="GO:0004222">
    <property type="term" value="F:metalloendopeptidase activity"/>
    <property type="evidence" value="ECO:0007669"/>
    <property type="project" value="TreeGrafter"/>
</dbReference>
<dbReference type="PANTHER" id="PTHR21666:SF289">
    <property type="entry name" value="L-ALA--D-GLU ENDOPEPTIDASE"/>
    <property type="match status" value="1"/>
</dbReference>
<feature type="chain" id="PRO_5032443230" evidence="2">
    <location>
        <begin position="24"/>
        <end position="291"/>
    </location>
</feature>
<dbReference type="SUPFAM" id="SSF51261">
    <property type="entry name" value="Duplicated hybrid motif"/>
    <property type="match status" value="1"/>
</dbReference>
<sequence>MKTRNSFFVAVALCALSSSAAFAFDWPQEQTASDSFFSYFGQLRGGTISSSLIFKDNSEIKAAYEGRVTAVITDHGDDFGWFESTLGNAVTVAHKDNLVTVYANLDDESIPEKLYETKNVESGEKLGVSGNSGWQEGQSCLEFKVIDTKNATVINPRILMPRVGKELPLAVGTLTMDGKDGKSHNLTWERYIPAGVYSLYRKRQSVAVPYRTSVAINGATVESISYDTLKESAGLLCATGNSNYSAQELYPDAERQLLAIIQLTHGRNTVSVTVTNILGAATSVTYALDVY</sequence>
<evidence type="ECO:0000313" key="4">
    <source>
        <dbReference type="EMBL" id="QQA00322.1"/>
    </source>
</evidence>
<dbReference type="PANTHER" id="PTHR21666">
    <property type="entry name" value="PEPTIDASE-RELATED"/>
    <property type="match status" value="1"/>
</dbReference>
<dbReference type="InterPro" id="IPR050570">
    <property type="entry name" value="Cell_wall_metabolism_enzyme"/>
</dbReference>
<dbReference type="RefSeq" id="WP_198442112.1">
    <property type="nucleotide sequence ID" value="NZ_CBCSHE010000001.1"/>
</dbReference>
<reference evidence="4 5" key="1">
    <citation type="submission" date="2020-11" db="EMBL/GenBank/DDBJ databases">
        <title>Treponema Peruensis nv. sp., first commensal Treponema isolated from human feces.</title>
        <authorList>
            <person name="Belkhou C."/>
            <person name="Raes J."/>
        </authorList>
    </citation>
    <scope>NUCLEOTIDE SEQUENCE [LARGE SCALE GENOMIC DNA]</scope>
    <source>
        <strain evidence="4 5">RCC2812</strain>
    </source>
</reference>
<dbReference type="Gene3D" id="2.70.70.10">
    <property type="entry name" value="Glucose Permease (Domain IIA)"/>
    <property type="match status" value="1"/>
</dbReference>
<keyword evidence="1 2" id="KW-0732">Signal</keyword>
<dbReference type="Proteomes" id="UP000595224">
    <property type="component" value="Chromosome"/>
</dbReference>
<proteinExistence type="predicted"/>
<keyword evidence="5" id="KW-1185">Reference proteome</keyword>
<dbReference type="EMBL" id="CP064936">
    <property type="protein sequence ID" value="QQA00322.1"/>
    <property type="molecule type" value="Genomic_DNA"/>
</dbReference>
<evidence type="ECO:0000313" key="5">
    <source>
        <dbReference type="Proteomes" id="UP000595224"/>
    </source>
</evidence>
<evidence type="ECO:0000259" key="3">
    <source>
        <dbReference type="Pfam" id="PF01551"/>
    </source>
</evidence>
<accession>A0A7T3RC21</accession>
<dbReference type="InterPro" id="IPR016047">
    <property type="entry name" value="M23ase_b-sheet_dom"/>
</dbReference>
<protein>
    <submittedName>
        <fullName evidence="4">M23 family metallopeptidase</fullName>
    </submittedName>
</protein>